<organism evidence="10 11">
    <name type="scientific">Kyrpidia spormannii</name>
    <dbReference type="NCBI Taxonomy" id="2055160"/>
    <lineage>
        <taxon>Bacteria</taxon>
        <taxon>Bacillati</taxon>
        <taxon>Bacillota</taxon>
        <taxon>Bacilli</taxon>
        <taxon>Bacillales</taxon>
        <taxon>Alicyclobacillaceae</taxon>
        <taxon>Kyrpidia</taxon>
    </lineage>
</organism>
<dbReference type="Proteomes" id="UP000231932">
    <property type="component" value="Chromosome"/>
</dbReference>
<feature type="transmembrane region" description="Helical" evidence="9">
    <location>
        <begin position="247"/>
        <end position="266"/>
    </location>
</feature>
<keyword evidence="2" id="KW-0813">Transport</keyword>
<gene>
    <name evidence="10" type="ORF">CVV65_16045</name>
</gene>
<dbReference type="InterPro" id="IPR007272">
    <property type="entry name" value="Sulf_transp_TsuA/YedE"/>
</dbReference>
<feature type="transmembrane region" description="Helical" evidence="9">
    <location>
        <begin position="144"/>
        <end position="168"/>
    </location>
</feature>
<evidence type="ECO:0000313" key="11">
    <source>
        <dbReference type="Proteomes" id="UP000231932"/>
    </source>
</evidence>
<keyword evidence="4" id="KW-0997">Cell inner membrane</keyword>
<evidence type="ECO:0000256" key="2">
    <source>
        <dbReference type="ARBA" id="ARBA00022448"/>
    </source>
</evidence>
<dbReference type="PANTHER" id="PTHR30574">
    <property type="entry name" value="INNER MEMBRANE PROTEIN YEDE"/>
    <property type="match status" value="1"/>
</dbReference>
<evidence type="ECO:0000256" key="8">
    <source>
        <dbReference type="ARBA" id="ARBA00035655"/>
    </source>
</evidence>
<feature type="transmembrane region" description="Helical" evidence="9">
    <location>
        <begin position="72"/>
        <end position="100"/>
    </location>
</feature>
<protein>
    <submittedName>
        <fullName evidence="10">Uncharacterized protein</fullName>
    </submittedName>
</protein>
<accession>A0A2K8NC75</accession>
<evidence type="ECO:0000256" key="3">
    <source>
        <dbReference type="ARBA" id="ARBA00022475"/>
    </source>
</evidence>
<evidence type="ECO:0000256" key="1">
    <source>
        <dbReference type="ARBA" id="ARBA00004429"/>
    </source>
</evidence>
<keyword evidence="7 9" id="KW-0472">Membrane</keyword>
<keyword evidence="6 9" id="KW-1133">Transmembrane helix</keyword>
<sequence length="357" mass="37829">MISVIVLGLLCGVLLGFVLQRGRFCWVSAYRDVYVLGDTRLFVATMVAIAVQSIGVYALAALGAIRIDPVPFTWVGAIVGGFIFGIGIVMAGGCATGTWYRVGEGLIGSWIALFGYMLGAAVMKYGALKPVYGRLTAAKGPDSFVYQSLGVSPWVLIAAFALVTAWAVRWHLRREGGPIPGLPAKRRGLNHLLFERRWHPFVTGILVGLIAILAWPLSEATGRIYGLGITTPSANLLRYLVTGDLKSLDWGVFLVLGIALGSFLAAKGSGEFRWRVPPAKTAIINLVGGLLMGFGAGLAGGCSIGNGLVNTSLWSWEGWVATPAMILGTWFAAYFAVVRPMRAAGAPSRGAALRQGA</sequence>
<dbReference type="AlphaFoldDB" id="A0A2K8NC75"/>
<evidence type="ECO:0000256" key="7">
    <source>
        <dbReference type="ARBA" id="ARBA00023136"/>
    </source>
</evidence>
<evidence type="ECO:0000256" key="5">
    <source>
        <dbReference type="ARBA" id="ARBA00022692"/>
    </source>
</evidence>
<dbReference type="RefSeq" id="WP_100669594.1">
    <property type="nucleotide sequence ID" value="NZ_CP024955.1"/>
</dbReference>
<evidence type="ECO:0000256" key="4">
    <source>
        <dbReference type="ARBA" id="ARBA00022519"/>
    </source>
</evidence>
<feature type="transmembrane region" description="Helical" evidence="9">
    <location>
        <begin position="41"/>
        <end position="65"/>
    </location>
</feature>
<proteinExistence type="inferred from homology"/>
<keyword evidence="5 9" id="KW-0812">Transmembrane</keyword>
<keyword evidence="11" id="KW-1185">Reference proteome</keyword>
<dbReference type="GO" id="GO:0005886">
    <property type="term" value="C:plasma membrane"/>
    <property type="evidence" value="ECO:0007669"/>
    <property type="project" value="UniProtKB-SubCell"/>
</dbReference>
<dbReference type="PANTHER" id="PTHR30574:SF1">
    <property type="entry name" value="SULPHUR TRANSPORT DOMAIN-CONTAINING PROTEIN"/>
    <property type="match status" value="1"/>
</dbReference>
<reference evidence="11" key="1">
    <citation type="submission" date="2017-11" db="EMBL/GenBank/DDBJ databases">
        <title>Complete Genome Sequence of Kyrpidia sp. Strain EA-1, a thermophilic, hydrogen-oxidizing Bacterium, isolated from the Azores.</title>
        <authorList>
            <person name="Reiner J.E."/>
            <person name="Lapp C.J."/>
            <person name="Bunk B."/>
            <person name="Gescher J."/>
        </authorList>
    </citation>
    <scope>NUCLEOTIDE SEQUENCE [LARGE SCALE GENOMIC DNA]</scope>
    <source>
        <strain evidence="11">EA-1</strain>
    </source>
</reference>
<feature type="transmembrane region" description="Helical" evidence="9">
    <location>
        <begin position="106"/>
        <end position="123"/>
    </location>
</feature>
<dbReference type="OrthoDB" id="9794165at2"/>
<evidence type="ECO:0000313" key="10">
    <source>
        <dbReference type="EMBL" id="ATY86645.1"/>
    </source>
</evidence>
<dbReference type="Pfam" id="PF04143">
    <property type="entry name" value="Sulf_transp"/>
    <property type="match status" value="1"/>
</dbReference>
<evidence type="ECO:0000256" key="6">
    <source>
        <dbReference type="ARBA" id="ARBA00022989"/>
    </source>
</evidence>
<comment type="subcellular location">
    <subcellularLocation>
        <location evidence="1">Cell inner membrane</location>
        <topology evidence="1">Multi-pass membrane protein</topology>
    </subcellularLocation>
</comment>
<keyword evidence="3" id="KW-1003">Cell membrane</keyword>
<dbReference type="EMBL" id="CP024955">
    <property type="protein sequence ID" value="ATY86645.1"/>
    <property type="molecule type" value="Genomic_DNA"/>
</dbReference>
<dbReference type="KEGG" id="kyr:CVV65_16045"/>
<feature type="transmembrane region" description="Helical" evidence="9">
    <location>
        <begin position="319"/>
        <end position="338"/>
    </location>
</feature>
<evidence type="ECO:0000256" key="9">
    <source>
        <dbReference type="SAM" id="Phobius"/>
    </source>
</evidence>
<feature type="transmembrane region" description="Helical" evidence="9">
    <location>
        <begin position="278"/>
        <end position="299"/>
    </location>
</feature>
<feature type="transmembrane region" description="Helical" evidence="9">
    <location>
        <begin position="198"/>
        <end position="217"/>
    </location>
</feature>
<name>A0A2K8NC75_9BACL</name>
<comment type="similarity">
    <text evidence="8">Belongs to the TsuA/YedE (TC 9.B.102) family.</text>
</comment>